<feature type="domain" description="WYL" evidence="1">
    <location>
        <begin position="143"/>
        <end position="208"/>
    </location>
</feature>
<dbReference type="PROSITE" id="PS52050">
    <property type="entry name" value="WYL"/>
    <property type="match status" value="1"/>
</dbReference>
<protein>
    <submittedName>
        <fullName evidence="3">WYL domain-containing protein</fullName>
    </submittedName>
</protein>
<evidence type="ECO:0000313" key="4">
    <source>
        <dbReference type="Proteomes" id="UP000260943"/>
    </source>
</evidence>
<dbReference type="InterPro" id="IPR026881">
    <property type="entry name" value="WYL_dom"/>
</dbReference>
<organism evidence="3 4">
    <name type="scientific">Collinsella tanakaei</name>
    <dbReference type="NCBI Taxonomy" id="626935"/>
    <lineage>
        <taxon>Bacteria</taxon>
        <taxon>Bacillati</taxon>
        <taxon>Actinomycetota</taxon>
        <taxon>Coriobacteriia</taxon>
        <taxon>Coriobacteriales</taxon>
        <taxon>Coriobacteriaceae</taxon>
        <taxon>Collinsella</taxon>
    </lineage>
</organism>
<accession>A0A3E4QNC5</accession>
<feature type="domain" description="WCX" evidence="2">
    <location>
        <begin position="256"/>
        <end position="310"/>
    </location>
</feature>
<dbReference type="InterPro" id="IPR051534">
    <property type="entry name" value="CBASS_pafABC_assoc_protein"/>
</dbReference>
<dbReference type="Pfam" id="PF25583">
    <property type="entry name" value="WCX"/>
    <property type="match status" value="1"/>
</dbReference>
<dbReference type="Proteomes" id="UP000260943">
    <property type="component" value="Unassembled WGS sequence"/>
</dbReference>
<evidence type="ECO:0000259" key="2">
    <source>
        <dbReference type="Pfam" id="PF25583"/>
    </source>
</evidence>
<evidence type="ECO:0000259" key="1">
    <source>
        <dbReference type="Pfam" id="PF13280"/>
    </source>
</evidence>
<dbReference type="RefSeq" id="WP_117680456.1">
    <property type="nucleotide sequence ID" value="NZ_QSRJ01000022.1"/>
</dbReference>
<dbReference type="PIRSF" id="PIRSF016838">
    <property type="entry name" value="PafC"/>
    <property type="match status" value="1"/>
</dbReference>
<proteinExistence type="predicted"/>
<sequence>MPRKPALHGDALIGTCIELLQVLSDSPTQTAPFAQTATLLQVSEDQLTSAVDTLCGLAHRQSGARVAVFIEDDTISLLGDVATFHAIRLSLQEGMVLAHVLNLLNIDASVRERVERAMLPLETVDATPRPDTIGSVSIYGRFYQQIEIAIQDCVRLILTYRSSNDTAPRPRTVDPLAIKQDRDAAYLIGWDVEKDAQRLYRLDRIDNVAYTDDSVEIHPWENASIQQSLTAGALKATVSFPSKETLEQAGWEGIADTDGDADQNGRARATVYIADEEWLFDRVLGSGGQIIIESPSDLRQRLVEYAHRLASRIS</sequence>
<evidence type="ECO:0000313" key="3">
    <source>
        <dbReference type="EMBL" id="RGL07002.1"/>
    </source>
</evidence>
<dbReference type="InterPro" id="IPR028349">
    <property type="entry name" value="PafC-like"/>
</dbReference>
<comment type="caution">
    <text evidence="3">The sequence shown here is derived from an EMBL/GenBank/DDBJ whole genome shotgun (WGS) entry which is preliminary data.</text>
</comment>
<dbReference type="InterPro" id="IPR057727">
    <property type="entry name" value="WCX_dom"/>
</dbReference>
<name>A0A3E4QNC5_9ACTN</name>
<dbReference type="PANTHER" id="PTHR34580:SF3">
    <property type="entry name" value="PROTEIN PAFB"/>
    <property type="match status" value="1"/>
</dbReference>
<reference evidence="3 4" key="1">
    <citation type="submission" date="2018-08" db="EMBL/GenBank/DDBJ databases">
        <title>A genome reference for cultivated species of the human gut microbiota.</title>
        <authorList>
            <person name="Zou Y."/>
            <person name="Xue W."/>
            <person name="Luo G."/>
        </authorList>
    </citation>
    <scope>NUCLEOTIDE SEQUENCE [LARGE SCALE GENOMIC DNA]</scope>
    <source>
        <strain evidence="3 4">TF08-14</strain>
    </source>
</reference>
<dbReference type="Pfam" id="PF13280">
    <property type="entry name" value="WYL"/>
    <property type="match status" value="1"/>
</dbReference>
<dbReference type="EMBL" id="QSRJ01000022">
    <property type="protein sequence ID" value="RGL07002.1"/>
    <property type="molecule type" value="Genomic_DNA"/>
</dbReference>
<gene>
    <name evidence="3" type="ORF">DXC81_11175</name>
</gene>
<dbReference type="AlphaFoldDB" id="A0A3E4QNC5"/>
<dbReference type="PANTHER" id="PTHR34580">
    <property type="match status" value="1"/>
</dbReference>